<dbReference type="Proteomes" id="UP001178507">
    <property type="component" value="Unassembled WGS sequence"/>
</dbReference>
<evidence type="ECO:0000313" key="5">
    <source>
        <dbReference type="EMBL" id="CAJ1377606.1"/>
    </source>
</evidence>
<dbReference type="SUPFAM" id="SSF48403">
    <property type="entry name" value="Ankyrin repeat"/>
    <property type="match status" value="1"/>
</dbReference>
<evidence type="ECO:0000256" key="2">
    <source>
        <dbReference type="ARBA" id="ARBA00023043"/>
    </source>
</evidence>
<dbReference type="InterPro" id="IPR002110">
    <property type="entry name" value="Ankyrin_rpt"/>
</dbReference>
<evidence type="ECO:0000256" key="1">
    <source>
        <dbReference type="ARBA" id="ARBA00022737"/>
    </source>
</evidence>
<dbReference type="InterPro" id="IPR036770">
    <property type="entry name" value="Ankyrin_rpt-contain_sf"/>
</dbReference>
<keyword evidence="2 3" id="KW-0040">ANK repeat</keyword>
<name>A0AA36HYB1_9DINO</name>
<reference evidence="5" key="1">
    <citation type="submission" date="2023-08" db="EMBL/GenBank/DDBJ databases">
        <authorList>
            <person name="Chen Y."/>
            <person name="Shah S."/>
            <person name="Dougan E. K."/>
            <person name="Thang M."/>
            <person name="Chan C."/>
        </authorList>
    </citation>
    <scope>NUCLEOTIDE SEQUENCE</scope>
</reference>
<dbReference type="Gene3D" id="1.25.40.20">
    <property type="entry name" value="Ankyrin repeat-containing domain"/>
    <property type="match status" value="3"/>
</dbReference>
<dbReference type="Pfam" id="PF13637">
    <property type="entry name" value="Ank_4"/>
    <property type="match status" value="1"/>
</dbReference>
<comment type="caution">
    <text evidence="5">The sequence shown here is derived from an EMBL/GenBank/DDBJ whole genome shotgun (WGS) entry which is preliminary data.</text>
</comment>
<organism evidence="5 6">
    <name type="scientific">Effrenium voratum</name>
    <dbReference type="NCBI Taxonomy" id="2562239"/>
    <lineage>
        <taxon>Eukaryota</taxon>
        <taxon>Sar</taxon>
        <taxon>Alveolata</taxon>
        <taxon>Dinophyceae</taxon>
        <taxon>Suessiales</taxon>
        <taxon>Symbiodiniaceae</taxon>
        <taxon>Effrenium</taxon>
    </lineage>
</organism>
<protein>
    <submittedName>
        <fullName evidence="5">Uncharacterized protein</fullName>
    </submittedName>
</protein>
<feature type="repeat" description="ANK" evidence="3">
    <location>
        <begin position="102"/>
        <end position="134"/>
    </location>
</feature>
<keyword evidence="1" id="KW-0677">Repeat</keyword>
<dbReference type="EMBL" id="CAUJNA010000473">
    <property type="protein sequence ID" value="CAJ1377606.1"/>
    <property type="molecule type" value="Genomic_DNA"/>
</dbReference>
<dbReference type="PROSITE" id="PS50297">
    <property type="entry name" value="ANK_REP_REGION"/>
    <property type="match status" value="4"/>
</dbReference>
<keyword evidence="6" id="KW-1185">Reference proteome</keyword>
<feature type="repeat" description="ANK" evidence="3">
    <location>
        <begin position="135"/>
        <end position="167"/>
    </location>
</feature>
<feature type="repeat" description="ANK" evidence="3">
    <location>
        <begin position="36"/>
        <end position="68"/>
    </location>
</feature>
<dbReference type="PANTHER" id="PTHR24171">
    <property type="entry name" value="ANKYRIN REPEAT DOMAIN-CONTAINING PROTEIN 39-RELATED"/>
    <property type="match status" value="1"/>
</dbReference>
<keyword evidence="4" id="KW-0175">Coiled coil</keyword>
<accession>A0AA36HYB1</accession>
<feature type="repeat" description="ANK" evidence="3">
    <location>
        <begin position="69"/>
        <end position="101"/>
    </location>
</feature>
<dbReference type="Pfam" id="PF12796">
    <property type="entry name" value="Ank_2"/>
    <property type="match status" value="1"/>
</dbReference>
<evidence type="ECO:0000313" key="6">
    <source>
        <dbReference type="Proteomes" id="UP001178507"/>
    </source>
</evidence>
<dbReference type="SMART" id="SM00248">
    <property type="entry name" value="ANK"/>
    <property type="match status" value="5"/>
</dbReference>
<dbReference type="AlphaFoldDB" id="A0AA36HYB1"/>
<feature type="coiled-coil region" evidence="4">
    <location>
        <begin position="517"/>
        <end position="551"/>
    </location>
</feature>
<dbReference type="PROSITE" id="PS50088">
    <property type="entry name" value="ANK_REPEAT"/>
    <property type="match status" value="4"/>
</dbReference>
<gene>
    <name evidence="5" type="ORF">EVOR1521_LOCUS6354</name>
</gene>
<proteinExistence type="predicted"/>
<sequence length="608" mass="67853">MDLDPLLLHAEAGDVEALKAELEGEGPKRLRCRDPDRRTALHRACANGHEEAAKLLLAQGAQAEVEDEEGWTPLHSSSSRGSHQIVHLLIEAGTDVDAVTSSGATALHFAAAKGHEEVIRTLLAARAKVNLRDRSGGTPLLRAAGAGRLGALQRLLEAQADVSCKDKAGENVFHVAINGHQVEMCDLLFERDEAEKLMTQENAEGKTAAQLLLDFTPMEVRDKIKSIWREKLDVGALREVKMRGSGLHKAGQHLNYQAMGLPRPGLMPSPGLDLSQLMQALVHLIAPPSVFLAVTALLSFKWHFQLKAGTWVLAACALLPYLLACRGERKAAEERRDRTWLRLSKFLCDRAMTGQGLSPQSTGTMRKSYSSGTLQKTGQAGLRGLGFVGFVGATITSPMAADIEMPKLPKYLNVTHLTKFRKLPPSTGNLHGWLAEDYSQINWPLPKMFGKERYGYSMIDIDDPRYIKECAQMSQKLIRLHYDQQIIDYTWRNTYKALLTAEHRQATLPVNCAQKTRDLMKKEVDSCMKQLLELQQQKDMYEQQIKEIYERCDSIKATIKKENDLEDLRLTMEKQTKEKISADSPFWKAKFNIRSVNAPPRSGSLTLE</sequence>
<dbReference type="PRINTS" id="PR01415">
    <property type="entry name" value="ANKYRIN"/>
</dbReference>
<evidence type="ECO:0000256" key="4">
    <source>
        <dbReference type="SAM" id="Coils"/>
    </source>
</evidence>
<evidence type="ECO:0000256" key="3">
    <source>
        <dbReference type="PROSITE-ProRule" id="PRU00023"/>
    </source>
</evidence>